<proteinExistence type="predicted"/>
<protein>
    <submittedName>
        <fullName evidence="2">Uncharacterized protein</fullName>
    </submittedName>
</protein>
<comment type="caution">
    <text evidence="2">The sequence shown here is derived from an EMBL/GenBank/DDBJ whole genome shotgun (WGS) entry which is preliminary data.</text>
</comment>
<gene>
    <name evidence="2" type="ORF">PVAND_004052</name>
</gene>
<name>A0A9J6BWJ5_POLVA</name>
<keyword evidence="3" id="KW-1185">Reference proteome</keyword>
<dbReference type="AlphaFoldDB" id="A0A9J6BWJ5"/>
<keyword evidence="1" id="KW-0732">Signal</keyword>
<accession>A0A9J6BWJ5</accession>
<evidence type="ECO:0000256" key="1">
    <source>
        <dbReference type="SAM" id="SignalP"/>
    </source>
</evidence>
<evidence type="ECO:0000313" key="3">
    <source>
        <dbReference type="Proteomes" id="UP001107558"/>
    </source>
</evidence>
<dbReference type="EMBL" id="JADBJN010000003">
    <property type="protein sequence ID" value="KAG5674064.1"/>
    <property type="molecule type" value="Genomic_DNA"/>
</dbReference>
<sequence>MLYYKFFILISTFIAIILSSQFEMRNDTLINWYESQNNLIKNSSNQLLKSVNRECVEEKIKLSELGNNFYETEDYIEILIIKAFELCVENQEELWKLRVEEYLQELRYGWYNEDESIECLKKKIKETEPYASIAMADDEKSVNLENCYVEPQLEWSHDLFNEKASPFPCFVKSRNAVNFDNFFYKLRILEFGNLNDEIRKIEIENIGKLLKKMSEMNYKCLIKYID</sequence>
<evidence type="ECO:0000313" key="2">
    <source>
        <dbReference type="EMBL" id="KAG5674064.1"/>
    </source>
</evidence>
<dbReference type="Proteomes" id="UP001107558">
    <property type="component" value="Chromosome 3"/>
</dbReference>
<organism evidence="2 3">
    <name type="scientific">Polypedilum vanderplanki</name>
    <name type="common">Sleeping chironomid midge</name>
    <dbReference type="NCBI Taxonomy" id="319348"/>
    <lineage>
        <taxon>Eukaryota</taxon>
        <taxon>Metazoa</taxon>
        <taxon>Ecdysozoa</taxon>
        <taxon>Arthropoda</taxon>
        <taxon>Hexapoda</taxon>
        <taxon>Insecta</taxon>
        <taxon>Pterygota</taxon>
        <taxon>Neoptera</taxon>
        <taxon>Endopterygota</taxon>
        <taxon>Diptera</taxon>
        <taxon>Nematocera</taxon>
        <taxon>Chironomoidea</taxon>
        <taxon>Chironomidae</taxon>
        <taxon>Chironominae</taxon>
        <taxon>Polypedilum</taxon>
        <taxon>Polypedilum</taxon>
    </lineage>
</organism>
<reference evidence="2" key="1">
    <citation type="submission" date="2021-03" db="EMBL/GenBank/DDBJ databases">
        <title>Chromosome level genome of the anhydrobiotic midge Polypedilum vanderplanki.</title>
        <authorList>
            <person name="Yoshida Y."/>
            <person name="Kikawada T."/>
            <person name="Gusev O."/>
        </authorList>
    </citation>
    <scope>NUCLEOTIDE SEQUENCE</scope>
    <source>
        <strain evidence="2">NIAS01</strain>
        <tissue evidence="2">Whole body or cell culture</tissue>
    </source>
</reference>
<feature type="chain" id="PRO_5039913376" evidence="1">
    <location>
        <begin position="20"/>
        <end position="226"/>
    </location>
</feature>
<feature type="signal peptide" evidence="1">
    <location>
        <begin position="1"/>
        <end position="19"/>
    </location>
</feature>